<reference evidence="1 2" key="1">
    <citation type="submission" date="2018-11" db="EMBL/GenBank/DDBJ databases">
        <authorList>
            <consortium name="Pathogen Informatics"/>
        </authorList>
    </citation>
    <scope>NUCLEOTIDE SEQUENCE [LARGE SCALE GENOMIC DNA]</scope>
    <source>
        <strain evidence="1 2">Zambia</strain>
    </source>
</reference>
<name>A0A3P8AB07_9TREM</name>
<protein>
    <submittedName>
        <fullName evidence="1">Uncharacterized protein</fullName>
    </submittedName>
</protein>
<sequence>MTTTVRSSNSSINEATFSKSFSLNPRVVSAGVPILKPDGCCALESPTTVFLFRTIPTRSPII</sequence>
<dbReference type="AlphaFoldDB" id="A0A3P8AB07"/>
<evidence type="ECO:0000313" key="2">
    <source>
        <dbReference type="Proteomes" id="UP000277204"/>
    </source>
</evidence>
<organism evidence="1 2">
    <name type="scientific">Schistosoma margrebowiei</name>
    <dbReference type="NCBI Taxonomy" id="48269"/>
    <lineage>
        <taxon>Eukaryota</taxon>
        <taxon>Metazoa</taxon>
        <taxon>Spiralia</taxon>
        <taxon>Lophotrochozoa</taxon>
        <taxon>Platyhelminthes</taxon>
        <taxon>Trematoda</taxon>
        <taxon>Digenea</taxon>
        <taxon>Strigeidida</taxon>
        <taxon>Schistosomatoidea</taxon>
        <taxon>Schistosomatidae</taxon>
        <taxon>Schistosoma</taxon>
    </lineage>
</organism>
<proteinExistence type="predicted"/>
<accession>A0A3P8AB07</accession>
<keyword evidence="2" id="KW-1185">Reference proteome</keyword>
<gene>
    <name evidence="1" type="ORF">SMRZ_LOCUS9870</name>
</gene>
<dbReference type="EMBL" id="UZAI01004850">
    <property type="protein sequence ID" value="VDO88073.1"/>
    <property type="molecule type" value="Genomic_DNA"/>
</dbReference>
<evidence type="ECO:0000313" key="1">
    <source>
        <dbReference type="EMBL" id="VDO88073.1"/>
    </source>
</evidence>
<dbReference type="Proteomes" id="UP000277204">
    <property type="component" value="Unassembled WGS sequence"/>
</dbReference>